<feature type="domain" description="Cyclic nucleotide-binding" evidence="5">
    <location>
        <begin position="16"/>
        <end position="119"/>
    </location>
</feature>
<dbReference type="PANTHER" id="PTHR24567">
    <property type="entry name" value="CRP FAMILY TRANSCRIPTIONAL REGULATORY PROTEIN"/>
    <property type="match status" value="1"/>
</dbReference>
<dbReference type="SUPFAM" id="SSF46785">
    <property type="entry name" value="Winged helix' DNA-binding domain"/>
    <property type="match status" value="1"/>
</dbReference>
<dbReference type="GO" id="GO:0003677">
    <property type="term" value="F:DNA binding"/>
    <property type="evidence" value="ECO:0007669"/>
    <property type="project" value="UniProtKB-KW"/>
</dbReference>
<dbReference type="Proteomes" id="UP000308230">
    <property type="component" value="Unassembled WGS sequence"/>
</dbReference>
<proteinExistence type="predicted"/>
<name>A0A5R9F7H3_9BACL</name>
<evidence type="ECO:0000256" key="4">
    <source>
        <dbReference type="ARBA" id="ARBA00023163"/>
    </source>
</evidence>
<sequence>MKLTCPFSAINQGSENTQSFSKENLALLQDAMYEQFYPKGSTVFWEGDESDKLFFIKNGVVKLTKTTDDGKDLVLFHFQTGDMFGELEDHNHMVYSFNAEAIADCTVGIIQQRDLETLLWQHGDLAIQFMKWMGYMQRFTQSKLRDLMFFGKNGALASTLIRMANPYGIQDGSKVRFATKFTNTELAELIGATRETVNRMLNQLKKDKIIDYENGSIVILNLDHLKGVCHCDGCPKDICRL</sequence>
<dbReference type="OrthoDB" id="9810708at2"/>
<dbReference type="Gene3D" id="2.60.120.10">
    <property type="entry name" value="Jelly Rolls"/>
    <property type="match status" value="1"/>
</dbReference>
<evidence type="ECO:0000256" key="3">
    <source>
        <dbReference type="ARBA" id="ARBA00023159"/>
    </source>
</evidence>
<evidence type="ECO:0000259" key="5">
    <source>
        <dbReference type="PROSITE" id="PS50042"/>
    </source>
</evidence>
<dbReference type="InterPro" id="IPR018490">
    <property type="entry name" value="cNMP-bd_dom_sf"/>
</dbReference>
<gene>
    <name evidence="7" type="ORF">FCL54_01335</name>
</gene>
<dbReference type="SMART" id="SM00100">
    <property type="entry name" value="cNMP"/>
    <property type="match status" value="1"/>
</dbReference>
<dbReference type="PROSITE" id="PS51063">
    <property type="entry name" value="HTH_CRP_2"/>
    <property type="match status" value="1"/>
</dbReference>
<organism evidence="7 8">
    <name type="scientific">Exobacillus caeni</name>
    <dbReference type="NCBI Taxonomy" id="2574798"/>
    <lineage>
        <taxon>Bacteria</taxon>
        <taxon>Bacillati</taxon>
        <taxon>Bacillota</taxon>
        <taxon>Bacilli</taxon>
        <taxon>Bacillales</taxon>
        <taxon>Guptibacillaceae</taxon>
        <taxon>Exobacillus</taxon>
    </lineage>
</organism>
<dbReference type="InterPro" id="IPR000595">
    <property type="entry name" value="cNMP-bd_dom"/>
</dbReference>
<evidence type="ECO:0000313" key="7">
    <source>
        <dbReference type="EMBL" id="TLS38981.1"/>
    </source>
</evidence>
<evidence type="ECO:0000313" key="8">
    <source>
        <dbReference type="Proteomes" id="UP000308230"/>
    </source>
</evidence>
<evidence type="ECO:0000259" key="6">
    <source>
        <dbReference type="PROSITE" id="PS51063"/>
    </source>
</evidence>
<keyword evidence="8" id="KW-1185">Reference proteome</keyword>
<keyword evidence="4" id="KW-0804">Transcription</keyword>
<dbReference type="Gene3D" id="1.10.10.10">
    <property type="entry name" value="Winged helix-like DNA-binding domain superfamily/Winged helix DNA-binding domain"/>
    <property type="match status" value="1"/>
</dbReference>
<dbReference type="SUPFAM" id="SSF51206">
    <property type="entry name" value="cAMP-binding domain-like"/>
    <property type="match status" value="1"/>
</dbReference>
<keyword evidence="2" id="KW-0238">DNA-binding</keyword>
<dbReference type="PRINTS" id="PR00034">
    <property type="entry name" value="HTHCRP"/>
</dbReference>
<dbReference type="GO" id="GO:0005829">
    <property type="term" value="C:cytosol"/>
    <property type="evidence" value="ECO:0007669"/>
    <property type="project" value="TreeGrafter"/>
</dbReference>
<dbReference type="InterPro" id="IPR050397">
    <property type="entry name" value="Env_Response_Regulators"/>
</dbReference>
<accession>A0A5R9F7H3</accession>
<dbReference type="InterPro" id="IPR012318">
    <property type="entry name" value="HTH_CRP"/>
</dbReference>
<feature type="domain" description="HTH crp-type" evidence="6">
    <location>
        <begin position="150"/>
        <end position="223"/>
    </location>
</feature>
<reference evidence="7 8" key="1">
    <citation type="submission" date="2019-04" db="EMBL/GenBank/DDBJ databases">
        <title>Bacillus caeni sp. nov., a bacterium isolated from mangrove sediment.</title>
        <authorList>
            <person name="Huang H."/>
            <person name="Mo K."/>
            <person name="Hu Y."/>
        </authorList>
    </citation>
    <scope>NUCLEOTIDE SEQUENCE [LARGE SCALE GENOMIC DNA]</scope>
    <source>
        <strain evidence="7 8">HB172195</strain>
    </source>
</reference>
<protein>
    <submittedName>
        <fullName evidence="7">Crp/Fnr family transcriptional regulator</fullName>
    </submittedName>
</protein>
<dbReference type="AlphaFoldDB" id="A0A5R9F7H3"/>
<evidence type="ECO:0000256" key="2">
    <source>
        <dbReference type="ARBA" id="ARBA00023125"/>
    </source>
</evidence>
<dbReference type="Pfam" id="PF00027">
    <property type="entry name" value="cNMP_binding"/>
    <property type="match status" value="1"/>
</dbReference>
<dbReference type="RefSeq" id="WP_138122374.1">
    <property type="nucleotide sequence ID" value="NZ_SWLG01000001.1"/>
</dbReference>
<keyword evidence="1" id="KW-0805">Transcription regulation</keyword>
<dbReference type="InterPro" id="IPR036388">
    <property type="entry name" value="WH-like_DNA-bd_sf"/>
</dbReference>
<dbReference type="GO" id="GO:0003700">
    <property type="term" value="F:DNA-binding transcription factor activity"/>
    <property type="evidence" value="ECO:0007669"/>
    <property type="project" value="TreeGrafter"/>
</dbReference>
<dbReference type="PANTHER" id="PTHR24567:SF74">
    <property type="entry name" value="HTH-TYPE TRANSCRIPTIONAL REGULATOR ARCR"/>
    <property type="match status" value="1"/>
</dbReference>
<dbReference type="InterPro" id="IPR036390">
    <property type="entry name" value="WH_DNA-bd_sf"/>
</dbReference>
<keyword evidence="3" id="KW-0010">Activator</keyword>
<dbReference type="InterPro" id="IPR014710">
    <property type="entry name" value="RmlC-like_jellyroll"/>
</dbReference>
<dbReference type="PROSITE" id="PS50042">
    <property type="entry name" value="CNMP_BINDING_3"/>
    <property type="match status" value="1"/>
</dbReference>
<dbReference type="Pfam" id="PF13545">
    <property type="entry name" value="HTH_Crp_2"/>
    <property type="match status" value="1"/>
</dbReference>
<dbReference type="EMBL" id="SWLG01000001">
    <property type="protein sequence ID" value="TLS38981.1"/>
    <property type="molecule type" value="Genomic_DNA"/>
</dbReference>
<evidence type="ECO:0000256" key="1">
    <source>
        <dbReference type="ARBA" id="ARBA00023015"/>
    </source>
</evidence>
<comment type="caution">
    <text evidence="7">The sequence shown here is derived from an EMBL/GenBank/DDBJ whole genome shotgun (WGS) entry which is preliminary data.</text>
</comment>
<dbReference type="SMART" id="SM00419">
    <property type="entry name" value="HTH_CRP"/>
    <property type="match status" value="1"/>
</dbReference>
<dbReference type="CDD" id="cd00038">
    <property type="entry name" value="CAP_ED"/>
    <property type="match status" value="1"/>
</dbReference>